<dbReference type="VEuPathDB" id="MicrosporidiaDB:A0H76_2112"/>
<organism evidence="1 2">
    <name type="scientific">Hepatospora eriocheir</name>
    <dbReference type="NCBI Taxonomy" id="1081669"/>
    <lineage>
        <taxon>Eukaryota</taxon>
        <taxon>Fungi</taxon>
        <taxon>Fungi incertae sedis</taxon>
        <taxon>Microsporidia</taxon>
        <taxon>Hepatosporidae</taxon>
        <taxon>Hepatospora</taxon>
    </lineage>
</organism>
<reference evidence="1 2" key="1">
    <citation type="journal article" date="2017" name="Environ. Microbiol.">
        <title>Decay of the glycolytic pathway and adaptation to intranuclear parasitism within Enterocytozoonidae microsporidia.</title>
        <authorList>
            <person name="Wiredu Boakye D."/>
            <person name="Jaroenlak P."/>
            <person name="Prachumwat A."/>
            <person name="Williams T.A."/>
            <person name="Bateman K.S."/>
            <person name="Itsathitphaisarn O."/>
            <person name="Sritunyalucksana K."/>
            <person name="Paszkiewicz K.H."/>
            <person name="Moore K.A."/>
            <person name="Stentiford G.D."/>
            <person name="Williams B.A."/>
        </authorList>
    </citation>
    <scope>NUCLEOTIDE SEQUENCE [LARGE SCALE GENOMIC DNA]</scope>
    <source>
        <strain evidence="2">canceri</strain>
    </source>
</reference>
<sequence length="1013" mass="119624">MTYILKQIAEPDKIYDLKTIGDKFVVSYGSLIKTLNKDLEVCDFKYSSFPVKLLPLTNDKYFPVEDLQENIKIIPYKFPSEYSYLVSTKHLSKNQYNHIKGILVGENEMILIGFENDELKFYDRYNISLYKMISIVTAPEHNAIYFISRYQTEVYLFKISISNNSSKINKYYRFSNKDNLYLFNHDGRIIIHNEYEFLEMKVDTDHILNCPSDFKITYTLNITRGITLIFCKNGNVYQFCDNRLNLLINLEDSIIGGSFIDKRVFCFSNLKSFLFDYEDNSCQLVKITPFSKRVNFINSTSRYKTVLTRSNSSNIIKQRVSILKDKRGDLNTKINFIHKSKKYVILTYQDYSLFYHDKLKKNTYIKICDIVNNVCMMDNDFLFFSSSIIYKYSSNTLTQYSHSYIIYSHADLGLILYFDDTIGIFESNILYKIKTNGVKTFTIVGILKYQSNSFRLIYKYSTLVDYLIIEYIDGELIIVERKNHNKTLSSINDDNYYEYLENYNTQFIKNISFSLEKLGELNIKQIEKSDYEIVNFKLPILEKFTYITNNESCNVLIVQNVVYRFEDNGKLVRVNKTPCYIQNYSIFGDFLIANGFRDSFYVDLITKQVFKCEDDFSFTFESNKHYYGVTNNSVYKITINEVIRKYETLKNFKIDFKNLLPFLVNPGNPTYLYCSYSKCFYYVIDNFLGKTFLILNNYTYKEYDGIFTMFLIINYKTIAIAIKNPKTGMSSIVIIGITFDIEELKIIESKIDVMSLAQSRRYLAITYPNYSDIIDIQEDYTVINRVNHYAKYIYNTSMYANILCIREDKINAIIILDFLKKSETKTIFHYDFMLHKLMNCQLKLNESIFEQYKDYIDERGECPKVLFEEDKFSEMFNVNEDDYDVMIENNDRFFGFDSGSTYNDFEEIIRFKNRKLFITKTILIILPNEIYKVYKISKEIFIFCVDGGIYVLYSFTFTSHLKDKYNSCIEQLVGCGTENTNLDFACVNLVRNDYPEKFDELANVTRNFSDLSR</sequence>
<protein>
    <submittedName>
        <fullName evidence="1">Uncharacterized protein</fullName>
    </submittedName>
</protein>
<evidence type="ECO:0000313" key="1">
    <source>
        <dbReference type="EMBL" id="ORE00156.1"/>
    </source>
</evidence>
<evidence type="ECO:0000313" key="2">
    <source>
        <dbReference type="Proteomes" id="UP000192501"/>
    </source>
</evidence>
<gene>
    <name evidence="1" type="ORF">A0H76_2112</name>
</gene>
<comment type="caution">
    <text evidence="1">The sequence shown here is derived from an EMBL/GenBank/DDBJ whole genome shotgun (WGS) entry which is preliminary data.</text>
</comment>
<proteinExistence type="predicted"/>
<name>A0A1X0QKD9_9MICR</name>
<dbReference type="AlphaFoldDB" id="A0A1X0QKD9"/>
<dbReference type="Proteomes" id="UP000192501">
    <property type="component" value="Unassembled WGS sequence"/>
</dbReference>
<accession>A0A1X0QKD9</accession>
<dbReference type="VEuPathDB" id="MicrosporidiaDB:HERIO_923"/>
<dbReference type="EMBL" id="LTAI01000057">
    <property type="protein sequence ID" value="ORE00156.1"/>
    <property type="molecule type" value="Genomic_DNA"/>
</dbReference>